<comment type="caution">
    <text evidence="1">The sequence shown here is derived from an EMBL/GenBank/DDBJ whole genome shotgun (WGS) entry which is preliminary data.</text>
</comment>
<dbReference type="RefSeq" id="WP_127193280.1">
    <property type="nucleotide sequence ID" value="NZ_RZNY01000014.1"/>
</dbReference>
<accession>A0A433Y6M4</accession>
<dbReference type="EMBL" id="RZNY01000014">
    <property type="protein sequence ID" value="RUT44674.1"/>
    <property type="molecule type" value="Genomic_DNA"/>
</dbReference>
<dbReference type="Gene3D" id="3.40.50.2300">
    <property type="match status" value="1"/>
</dbReference>
<dbReference type="OrthoDB" id="2062467at2"/>
<keyword evidence="2" id="KW-1185">Reference proteome</keyword>
<dbReference type="InterPro" id="IPR011006">
    <property type="entry name" value="CheY-like_superfamily"/>
</dbReference>
<protein>
    <submittedName>
        <fullName evidence="1">Chemotaxis protein</fullName>
    </submittedName>
</protein>
<evidence type="ECO:0000313" key="1">
    <source>
        <dbReference type="EMBL" id="RUT44674.1"/>
    </source>
</evidence>
<dbReference type="SUPFAM" id="SSF52172">
    <property type="entry name" value="CheY-like"/>
    <property type="match status" value="1"/>
</dbReference>
<evidence type="ECO:0000313" key="2">
    <source>
        <dbReference type="Proteomes" id="UP000279446"/>
    </source>
</evidence>
<dbReference type="AlphaFoldDB" id="A0A433Y6M4"/>
<name>A0A433Y6M4_9BACL</name>
<proteinExistence type="predicted"/>
<organism evidence="1 2">
    <name type="scientific">Paenibacillus anaericanus</name>
    <dbReference type="NCBI Taxonomy" id="170367"/>
    <lineage>
        <taxon>Bacteria</taxon>
        <taxon>Bacillati</taxon>
        <taxon>Bacillota</taxon>
        <taxon>Bacilli</taxon>
        <taxon>Bacillales</taxon>
        <taxon>Paenibacillaceae</taxon>
        <taxon>Paenibacillus</taxon>
    </lineage>
</organism>
<reference evidence="1 2" key="1">
    <citation type="submission" date="2018-12" db="EMBL/GenBank/DDBJ databases">
        <authorList>
            <person name="Sun L."/>
            <person name="Chen Z."/>
        </authorList>
    </citation>
    <scope>NUCLEOTIDE SEQUENCE [LARGE SCALE GENOMIC DNA]</scope>
    <source>
        <strain evidence="1 2">DSM 15890</strain>
    </source>
</reference>
<sequence length="206" mass="24019">MCRVGFVDDDFDEFGNYKKRLARRGIDLHFVDNCLSLHDILDWVLNNTIECLLVDHKLTAKYDFYGTKVVAFINNHLPDLPCIILTNFPGDSADDKLVMKNLIFDRNILSSDGEKFNNFCEIVKQSTEVFKNRLNLHLDEYAVLLEKKTNQEITAEEEETFLHLFKILKSYGEVDDVASELLKPDINRKMDNLLKKLDHYIDLNKE</sequence>
<gene>
    <name evidence="1" type="ORF">EJP82_17090</name>
</gene>
<dbReference type="Proteomes" id="UP000279446">
    <property type="component" value="Unassembled WGS sequence"/>
</dbReference>